<dbReference type="CDD" id="cd09911">
    <property type="entry name" value="Lin0431_like"/>
    <property type="match status" value="1"/>
</dbReference>
<proteinExistence type="predicted"/>
<keyword evidence="1" id="KW-1133">Transmembrane helix</keyword>
<keyword evidence="1" id="KW-0472">Membrane</keyword>
<comment type="caution">
    <text evidence="2">The sequence shown here is derived from an EMBL/GenBank/DDBJ whole genome shotgun (WGS) entry which is preliminary data.</text>
</comment>
<dbReference type="STRING" id="1156417.Y919_02030"/>
<reference evidence="2 3" key="1">
    <citation type="submission" date="2013-12" db="EMBL/GenBank/DDBJ databases">
        <title>Draft genome sequence of Caloranaerobacter sp. H53214.</title>
        <authorList>
            <person name="Jiang L.J."/>
            <person name="Shao Z.Z."/>
            <person name="Long M.N."/>
        </authorList>
    </citation>
    <scope>NUCLEOTIDE SEQUENCE [LARGE SCALE GENOMIC DNA]</scope>
    <source>
        <strain evidence="2 3">H53214</strain>
    </source>
</reference>
<name>A0A096DPL5_9FIRM</name>
<protein>
    <submittedName>
        <fullName evidence="2">Uncharacterized protein</fullName>
    </submittedName>
</protein>
<dbReference type="InterPro" id="IPR038690">
    <property type="entry name" value="NusG_2_sf"/>
</dbReference>
<dbReference type="Proteomes" id="UP000029622">
    <property type="component" value="Unassembled WGS sequence"/>
</dbReference>
<accession>A0A096DPL5</accession>
<dbReference type="Pfam" id="PF07009">
    <property type="entry name" value="NusG_II"/>
    <property type="match status" value="1"/>
</dbReference>
<dbReference type="RefSeq" id="WP_035161909.1">
    <property type="nucleotide sequence ID" value="NZ_AZTB01000005.1"/>
</dbReference>
<organism evidence="2 3">
    <name type="scientific">Caloranaerobacter azorensis H53214</name>
    <dbReference type="NCBI Taxonomy" id="1156417"/>
    <lineage>
        <taxon>Bacteria</taxon>
        <taxon>Bacillati</taxon>
        <taxon>Bacillota</taxon>
        <taxon>Tissierellia</taxon>
        <taxon>Tissierellales</taxon>
        <taxon>Thermohalobacteraceae</taxon>
        <taxon>Caloranaerobacter</taxon>
    </lineage>
</organism>
<evidence type="ECO:0000313" key="2">
    <source>
        <dbReference type="EMBL" id="KGG81186.1"/>
    </source>
</evidence>
<gene>
    <name evidence="2" type="ORF">Y919_02030</name>
</gene>
<evidence type="ECO:0000256" key="1">
    <source>
        <dbReference type="SAM" id="Phobius"/>
    </source>
</evidence>
<dbReference type="EMBL" id="AZTB01000005">
    <property type="protein sequence ID" value="KGG81186.1"/>
    <property type="molecule type" value="Genomic_DNA"/>
</dbReference>
<keyword evidence="1" id="KW-0812">Transmembrane</keyword>
<evidence type="ECO:0000313" key="3">
    <source>
        <dbReference type="Proteomes" id="UP000029622"/>
    </source>
</evidence>
<dbReference type="AlphaFoldDB" id="A0A096DPL5"/>
<dbReference type="Gene3D" id="2.60.320.10">
    <property type="entry name" value="N-utilization substance G protein NusG, insert domain"/>
    <property type="match status" value="1"/>
</dbReference>
<feature type="transmembrane region" description="Helical" evidence="1">
    <location>
        <begin position="6"/>
        <end position="23"/>
    </location>
</feature>
<sequence>MTKWDKYLIFFIILSSIIGFSIVRSDIGKSDYKYIKIAVDGKVIKKITFDKNMIGKTIDIRTQYGYNKIEIGDGKVRVIDADCPDKLDVKQGWISKSGEIIVCLPHKLTIEIVGENEADDEIDGISY</sequence>